<organism evidence="1">
    <name type="scientific">Cucumis melo</name>
    <name type="common">Muskmelon</name>
    <dbReference type="NCBI Taxonomy" id="3656"/>
    <lineage>
        <taxon>Eukaryota</taxon>
        <taxon>Viridiplantae</taxon>
        <taxon>Streptophyta</taxon>
        <taxon>Embryophyta</taxon>
        <taxon>Tracheophyta</taxon>
        <taxon>Spermatophyta</taxon>
        <taxon>Magnoliopsida</taxon>
        <taxon>eudicotyledons</taxon>
        <taxon>Gunneridae</taxon>
        <taxon>Pentapetalae</taxon>
        <taxon>rosids</taxon>
        <taxon>fabids</taxon>
        <taxon>Cucurbitales</taxon>
        <taxon>Cucurbitaceae</taxon>
        <taxon>Benincaseae</taxon>
        <taxon>Cucumis</taxon>
    </lineage>
</organism>
<dbReference type="Gramene" id="MELO3C033890.2.1">
    <property type="protein sequence ID" value="MELO3C033890.2.1"/>
    <property type="gene ID" value="MELO3C033890.2"/>
</dbReference>
<name>A0A9I9EHJ3_CUCME</name>
<sequence length="84" mass="9485">MGIIPISSTYKLNPSRANKRAGSLVQDLDSVLKGTTYLLTLKRVGTYTAEEAGDEGRFNTNEQRPVESDLKRERWKAILSRERS</sequence>
<proteinExistence type="predicted"/>
<dbReference type="AlphaFoldDB" id="A0A9I9EHJ3"/>
<protein>
    <submittedName>
        <fullName evidence="1">Uncharacterized protein</fullName>
    </submittedName>
</protein>
<evidence type="ECO:0000313" key="1">
    <source>
        <dbReference type="EnsemblPlants" id="MELO3C033890.2.1"/>
    </source>
</evidence>
<dbReference type="EnsemblPlants" id="MELO3C033890.2.1">
    <property type="protein sequence ID" value="MELO3C033890.2.1"/>
    <property type="gene ID" value="MELO3C033890.2"/>
</dbReference>
<reference evidence="1" key="1">
    <citation type="submission" date="2023-03" db="UniProtKB">
        <authorList>
            <consortium name="EnsemblPlants"/>
        </authorList>
    </citation>
    <scope>IDENTIFICATION</scope>
</reference>
<accession>A0A9I9EHJ3</accession>